<dbReference type="EMBL" id="JAAOAK010000073">
    <property type="protein sequence ID" value="KAF5691836.1"/>
    <property type="molecule type" value="Genomic_DNA"/>
</dbReference>
<organism evidence="3 4">
    <name type="scientific">Fusarium denticulatum</name>
    <dbReference type="NCBI Taxonomy" id="48507"/>
    <lineage>
        <taxon>Eukaryota</taxon>
        <taxon>Fungi</taxon>
        <taxon>Dikarya</taxon>
        <taxon>Ascomycota</taxon>
        <taxon>Pezizomycotina</taxon>
        <taxon>Sordariomycetes</taxon>
        <taxon>Hypocreomycetidae</taxon>
        <taxon>Hypocreales</taxon>
        <taxon>Nectriaceae</taxon>
        <taxon>Fusarium</taxon>
        <taxon>Fusarium fujikuroi species complex</taxon>
    </lineage>
</organism>
<dbReference type="SUPFAM" id="SSF53474">
    <property type="entry name" value="alpha/beta-Hydrolases"/>
    <property type="match status" value="1"/>
</dbReference>
<evidence type="ECO:0000259" key="2">
    <source>
        <dbReference type="Pfam" id="PF07859"/>
    </source>
</evidence>
<dbReference type="Pfam" id="PF07859">
    <property type="entry name" value="Abhydrolase_3"/>
    <property type="match status" value="1"/>
</dbReference>
<keyword evidence="1" id="KW-0378">Hydrolase</keyword>
<dbReference type="InterPro" id="IPR013094">
    <property type="entry name" value="AB_hydrolase_3"/>
</dbReference>
<dbReference type="Gene3D" id="3.40.50.1820">
    <property type="entry name" value="alpha/beta hydrolase"/>
    <property type="match status" value="1"/>
</dbReference>
<dbReference type="PANTHER" id="PTHR48081">
    <property type="entry name" value="AB HYDROLASE SUPERFAMILY PROTEIN C4A8.06C"/>
    <property type="match status" value="1"/>
</dbReference>
<sequence>MADFHANAQLVKGSPPWARRIAYNVQIRAIQATLTTIDWLGWFSRTSANAPNIVKTYNLRGHLPVRYVVSTNSRRLGFEFPFPRSVCISKSFPSGSRADQRCSIFLPASYEAGSSKPLPTLFTIHGGGFCIGSSQDDDAWNRSFSDTHSVLVIALNYSKAPAAPFPTGLDDLVSLYHAALDDESLPIDKANGGLVAICGFSAGGNLSLGLSQRLLQSDHCTCYPRAAISVYGALDLSRSPEAKISTRQYKTDASLGSPRTSARDLLLDMAPLFDWSYLPLGQDLRDPLVSPGPCADADDLPPHVFIIASELDMLAKESLECATRLARARGGSGISDADSEIACCGRSEPGKPGELELEDRRFAWQETFPDGSVRWLLVPDVLHGFDSLPMRERVGDKETMKDAELKTEAYCKLLGDWLLNTVFDA</sequence>
<protein>
    <submittedName>
        <fullName evidence="3">Triacylglycerol lipase</fullName>
    </submittedName>
</protein>
<dbReference type="AlphaFoldDB" id="A0A8H5XDW9"/>
<keyword evidence="4" id="KW-1185">Reference proteome</keyword>
<name>A0A8H5XDW9_9HYPO</name>
<feature type="domain" description="Alpha/beta hydrolase fold-3" evidence="2">
    <location>
        <begin position="122"/>
        <end position="328"/>
    </location>
</feature>
<evidence type="ECO:0000313" key="4">
    <source>
        <dbReference type="Proteomes" id="UP000562682"/>
    </source>
</evidence>
<dbReference type="InterPro" id="IPR029058">
    <property type="entry name" value="AB_hydrolase_fold"/>
</dbReference>
<dbReference type="PANTHER" id="PTHR48081:SF8">
    <property type="entry name" value="ALPHA_BETA HYDROLASE FOLD-3 DOMAIN-CONTAINING PROTEIN-RELATED"/>
    <property type="match status" value="1"/>
</dbReference>
<reference evidence="3 4" key="1">
    <citation type="submission" date="2020-05" db="EMBL/GenBank/DDBJ databases">
        <title>Identification and distribution of gene clusters putatively required for synthesis of sphingolipid metabolism inhibitors in phylogenetically diverse species of the filamentous fungus Fusarium.</title>
        <authorList>
            <person name="Kim H.-S."/>
            <person name="Busman M."/>
            <person name="Brown D.W."/>
            <person name="Divon H."/>
            <person name="Uhlig S."/>
            <person name="Proctor R.H."/>
        </authorList>
    </citation>
    <scope>NUCLEOTIDE SEQUENCE [LARGE SCALE GENOMIC DNA]</scope>
    <source>
        <strain evidence="3 4">NRRL 25311</strain>
    </source>
</reference>
<evidence type="ECO:0000313" key="3">
    <source>
        <dbReference type="EMBL" id="KAF5691836.1"/>
    </source>
</evidence>
<dbReference type="GO" id="GO:0016787">
    <property type="term" value="F:hydrolase activity"/>
    <property type="evidence" value="ECO:0007669"/>
    <property type="project" value="UniProtKB-KW"/>
</dbReference>
<proteinExistence type="predicted"/>
<accession>A0A8H5XDW9</accession>
<dbReference type="Proteomes" id="UP000562682">
    <property type="component" value="Unassembled WGS sequence"/>
</dbReference>
<evidence type="ECO:0000256" key="1">
    <source>
        <dbReference type="ARBA" id="ARBA00022801"/>
    </source>
</evidence>
<comment type="caution">
    <text evidence="3">The sequence shown here is derived from an EMBL/GenBank/DDBJ whole genome shotgun (WGS) entry which is preliminary data.</text>
</comment>
<gene>
    <name evidence="3" type="ORF">FDENT_3203</name>
</gene>
<dbReference type="InterPro" id="IPR050300">
    <property type="entry name" value="GDXG_lipolytic_enzyme"/>
</dbReference>